<feature type="binding site" evidence="9 13">
    <location>
        <position position="428"/>
    </location>
    <ligand>
        <name>Mn(2+)</name>
        <dbReference type="ChEBI" id="CHEBI:29035"/>
        <label>1</label>
    </ligand>
</feature>
<evidence type="ECO:0000256" key="6">
    <source>
        <dbReference type="ARBA" id="ARBA00023152"/>
    </source>
</evidence>
<feature type="binding site" evidence="9 13">
    <location>
        <position position="488"/>
    </location>
    <ligand>
        <name>Mn(2+)</name>
        <dbReference type="ChEBI" id="CHEBI:29035"/>
        <label>1</label>
    </ligand>
</feature>
<keyword evidence="8 9" id="KW-0413">Isomerase</keyword>
<dbReference type="InterPro" id="IPR005995">
    <property type="entry name" value="Pgm_bpd_ind"/>
</dbReference>
<dbReference type="Pfam" id="PF06415">
    <property type="entry name" value="iPGM_N"/>
    <property type="match status" value="1"/>
</dbReference>
<proteinExistence type="inferred from homology"/>
<comment type="pathway">
    <text evidence="3 9">Carbohydrate degradation; glycolysis; pyruvate from D-glyceraldehyde 3-phosphate: step 3/5.</text>
</comment>
<dbReference type="UniPathway" id="UPA00109">
    <property type="reaction ID" value="UER00186"/>
</dbReference>
<dbReference type="FunFam" id="3.40.1450.10:FF:000002">
    <property type="entry name" value="2,3-bisphosphoglycerate-independent phosphoglycerate mutase"/>
    <property type="match status" value="1"/>
</dbReference>
<feature type="binding site" evidence="9 12">
    <location>
        <position position="199"/>
    </location>
    <ligand>
        <name>substrate</name>
    </ligand>
</feature>
<evidence type="ECO:0000256" key="13">
    <source>
        <dbReference type="PIRSR" id="PIRSR001492-3"/>
    </source>
</evidence>
<feature type="binding site" evidence="9 12">
    <location>
        <position position="360"/>
    </location>
    <ligand>
        <name>substrate</name>
    </ligand>
</feature>
<dbReference type="InterPro" id="IPR011258">
    <property type="entry name" value="BPG-indep_PGM_N"/>
</dbReference>
<feature type="domain" description="Metalloenzyme" evidence="14">
    <location>
        <begin position="8"/>
        <end position="528"/>
    </location>
</feature>
<dbReference type="PANTHER" id="PTHR31637">
    <property type="entry name" value="2,3-BISPHOSPHOGLYCERATE-INDEPENDENT PHOSPHOGLYCERATE MUTASE"/>
    <property type="match status" value="1"/>
</dbReference>
<dbReference type="SUPFAM" id="SSF53649">
    <property type="entry name" value="Alkaline phosphatase-like"/>
    <property type="match status" value="1"/>
</dbReference>
<evidence type="ECO:0000259" key="15">
    <source>
        <dbReference type="Pfam" id="PF06415"/>
    </source>
</evidence>
<dbReference type="EC" id="5.4.2.12" evidence="9 10"/>
<dbReference type="RefSeq" id="WP_145263488.1">
    <property type="nucleotide sequence ID" value="NZ_CP036279.1"/>
</dbReference>
<evidence type="ECO:0000256" key="9">
    <source>
        <dbReference type="HAMAP-Rule" id="MF_01038"/>
    </source>
</evidence>
<feature type="binding site" evidence="9 13">
    <location>
        <position position="470"/>
    </location>
    <ligand>
        <name>Mn(2+)</name>
        <dbReference type="ChEBI" id="CHEBI:29035"/>
        <label>2</label>
    </ligand>
</feature>
<dbReference type="CDD" id="cd16010">
    <property type="entry name" value="iPGM"/>
    <property type="match status" value="1"/>
</dbReference>
<dbReference type="KEGG" id="knv:Pan216_58290"/>
<sequence length="540" mass="59362">MPELKRRPVVIIVRDGWGQNPDPKGNDANAVFLGKTPVADRLMETYPTALIHTSGEDVGLPAGIMGNSEVGHQNIGAGRIVDQELLRLSKLVRSGGIFENETLRAAMEHVKKKGSKLHFMGLASSAGVHSSLDHLDGLLEMAKRFEVPGEKVFVHCFGDGRDTAPKSGAGFCQKIEATMQRLGVGRVASVIGRYYAMDRDNRWDRVEKAYRLLTEAKGKKVASAKAAFEDYYENPTEPSRSGDEFIEPTVIVDGDENPLATIEDGDAVVFFNFRGDRPREISRAFVFDTFPYEVKEEGEATMMGFDRPKKLDLFYVTLTEYEKGLPVNVACPKPPKMAGILGMYVAELGLKQFRCAETEKFPHVTFFFNDYREEPFDGEDRQIIPSPRDVSTYDQKPEMSAYEVTEEMLRRIDSEKYDLMVLNYANGDMVGHTGSLPAAIKAVETVDECVGKIVEAVLAKGGALIVTADHGNSEQMVDPETGGPHTSHTTYDVPLIVVDDGSKGESLREGGRLADIAPTALDLLGLEKPAEMSGQSLLAK</sequence>
<evidence type="ECO:0000256" key="10">
    <source>
        <dbReference type="NCBIfam" id="TIGR01307"/>
    </source>
</evidence>
<dbReference type="GO" id="GO:0005829">
    <property type="term" value="C:cytosol"/>
    <property type="evidence" value="ECO:0007669"/>
    <property type="project" value="TreeGrafter"/>
</dbReference>
<name>A0A518BD91_9BACT</name>
<feature type="binding site" evidence="9 12">
    <location>
        <begin position="161"/>
        <end position="162"/>
    </location>
    <ligand>
        <name>substrate</name>
    </ligand>
</feature>
<dbReference type="GO" id="GO:0006096">
    <property type="term" value="P:glycolytic process"/>
    <property type="evidence" value="ECO:0007669"/>
    <property type="project" value="UniProtKB-UniRule"/>
</dbReference>
<keyword evidence="6 9" id="KW-0324">Glycolysis</keyword>
<evidence type="ECO:0000256" key="11">
    <source>
        <dbReference type="PIRSR" id="PIRSR001492-1"/>
    </source>
</evidence>
<dbReference type="Gene3D" id="3.40.1450.10">
    <property type="entry name" value="BPG-independent phosphoglycerate mutase, domain B"/>
    <property type="match status" value="1"/>
</dbReference>
<gene>
    <name evidence="9 16" type="primary">gpmI</name>
    <name evidence="16" type="ORF">Pan216_58290</name>
</gene>
<dbReference type="PIRSF" id="PIRSF001492">
    <property type="entry name" value="IPGAM"/>
    <property type="match status" value="1"/>
</dbReference>
<evidence type="ECO:0000256" key="5">
    <source>
        <dbReference type="ARBA" id="ARBA00022723"/>
    </source>
</evidence>
<dbReference type="InterPro" id="IPR036646">
    <property type="entry name" value="PGAM_B_sf"/>
</dbReference>
<reference evidence="16 17" key="1">
    <citation type="submission" date="2019-02" db="EMBL/GenBank/DDBJ databases">
        <title>Deep-cultivation of Planctomycetes and their phenomic and genomic characterization uncovers novel biology.</title>
        <authorList>
            <person name="Wiegand S."/>
            <person name="Jogler M."/>
            <person name="Boedeker C."/>
            <person name="Pinto D."/>
            <person name="Vollmers J."/>
            <person name="Rivas-Marin E."/>
            <person name="Kohn T."/>
            <person name="Peeters S.H."/>
            <person name="Heuer A."/>
            <person name="Rast P."/>
            <person name="Oberbeckmann S."/>
            <person name="Bunk B."/>
            <person name="Jeske O."/>
            <person name="Meyerdierks A."/>
            <person name="Storesund J.E."/>
            <person name="Kallscheuer N."/>
            <person name="Luecker S."/>
            <person name="Lage O.M."/>
            <person name="Pohl T."/>
            <person name="Merkel B.J."/>
            <person name="Hornburger P."/>
            <person name="Mueller R.-W."/>
            <person name="Bruemmer F."/>
            <person name="Labrenz M."/>
            <person name="Spormann A.M."/>
            <person name="Op den Camp H."/>
            <person name="Overmann J."/>
            <person name="Amann R."/>
            <person name="Jetten M.S.M."/>
            <person name="Mascher T."/>
            <person name="Medema M.H."/>
            <person name="Devos D.P."/>
            <person name="Kaster A.-K."/>
            <person name="Ovreas L."/>
            <person name="Rohde M."/>
            <person name="Galperin M.Y."/>
            <person name="Jogler C."/>
        </authorList>
    </citation>
    <scope>NUCLEOTIDE SEQUENCE [LARGE SCALE GENOMIC DNA]</scope>
    <source>
        <strain evidence="16 17">Pan216</strain>
    </source>
</reference>
<feature type="binding site" evidence="9 13">
    <location>
        <position position="15"/>
    </location>
    <ligand>
        <name>Mn(2+)</name>
        <dbReference type="ChEBI" id="CHEBI:29035"/>
        <label>2</label>
    </ligand>
</feature>
<dbReference type="GO" id="GO:0030145">
    <property type="term" value="F:manganese ion binding"/>
    <property type="evidence" value="ECO:0007669"/>
    <property type="project" value="UniProtKB-UniRule"/>
</dbReference>
<evidence type="ECO:0000256" key="7">
    <source>
        <dbReference type="ARBA" id="ARBA00023211"/>
    </source>
</evidence>
<dbReference type="NCBIfam" id="TIGR01307">
    <property type="entry name" value="pgm_bpd_ind"/>
    <property type="match status" value="1"/>
</dbReference>
<evidence type="ECO:0000256" key="8">
    <source>
        <dbReference type="ARBA" id="ARBA00023235"/>
    </source>
</evidence>
<dbReference type="HAMAP" id="MF_01038">
    <property type="entry name" value="GpmI"/>
    <property type="match status" value="1"/>
</dbReference>
<feature type="binding site" evidence="9 12">
    <location>
        <position position="129"/>
    </location>
    <ligand>
        <name>substrate</name>
    </ligand>
</feature>
<dbReference type="GO" id="GO:0004619">
    <property type="term" value="F:phosphoglycerate mutase activity"/>
    <property type="evidence" value="ECO:0007669"/>
    <property type="project" value="UniProtKB-UniRule"/>
</dbReference>
<dbReference type="InterPro" id="IPR006124">
    <property type="entry name" value="Metalloenzyme"/>
</dbReference>
<evidence type="ECO:0000256" key="1">
    <source>
        <dbReference type="ARBA" id="ARBA00000370"/>
    </source>
</evidence>
<evidence type="ECO:0000256" key="2">
    <source>
        <dbReference type="ARBA" id="ARBA00002315"/>
    </source>
</evidence>
<feature type="binding site" evidence="9 13">
    <location>
        <position position="469"/>
    </location>
    <ligand>
        <name>Mn(2+)</name>
        <dbReference type="ChEBI" id="CHEBI:29035"/>
        <label>2</label>
    </ligand>
</feature>
<feature type="binding site" evidence="9 13">
    <location>
        <position position="432"/>
    </location>
    <ligand>
        <name>Mn(2+)</name>
        <dbReference type="ChEBI" id="CHEBI:29035"/>
        <label>1</label>
    </ligand>
</feature>
<evidence type="ECO:0000256" key="4">
    <source>
        <dbReference type="ARBA" id="ARBA00008819"/>
    </source>
</evidence>
<feature type="binding site" evidence="9 12">
    <location>
        <position position="193"/>
    </location>
    <ligand>
        <name>substrate</name>
    </ligand>
</feature>
<comment type="function">
    <text evidence="2 9">Catalyzes the interconversion of 2-phosphoglycerate and 3-phosphoglycerate.</text>
</comment>
<evidence type="ECO:0000256" key="3">
    <source>
        <dbReference type="ARBA" id="ARBA00004798"/>
    </source>
</evidence>
<dbReference type="Gene3D" id="3.40.720.10">
    <property type="entry name" value="Alkaline Phosphatase, subunit A"/>
    <property type="match status" value="1"/>
</dbReference>
<evidence type="ECO:0000259" key="14">
    <source>
        <dbReference type="Pfam" id="PF01676"/>
    </source>
</evidence>
<keyword evidence="5 9" id="KW-0479">Metal-binding</keyword>
<comment type="cofactor">
    <cofactor evidence="9">
        <name>Mn(2+)</name>
        <dbReference type="ChEBI" id="CHEBI:29035"/>
    </cofactor>
    <text evidence="9">Binds 2 manganese ions per subunit.</text>
</comment>
<comment type="catalytic activity">
    <reaction evidence="1 9">
        <text>(2R)-2-phosphoglycerate = (2R)-3-phosphoglycerate</text>
        <dbReference type="Rhea" id="RHEA:15901"/>
        <dbReference type="ChEBI" id="CHEBI:58272"/>
        <dbReference type="ChEBI" id="CHEBI:58289"/>
        <dbReference type="EC" id="5.4.2.12"/>
    </reaction>
</comment>
<dbReference type="GO" id="GO:0006007">
    <property type="term" value="P:glucose catabolic process"/>
    <property type="evidence" value="ECO:0007669"/>
    <property type="project" value="InterPro"/>
</dbReference>
<dbReference type="OrthoDB" id="9800863at2"/>
<feature type="binding site" evidence="9 12">
    <location>
        <begin position="274"/>
        <end position="277"/>
    </location>
    <ligand>
        <name>substrate</name>
    </ligand>
</feature>
<dbReference type="AlphaFoldDB" id="A0A518BD91"/>
<evidence type="ECO:0000313" key="17">
    <source>
        <dbReference type="Proteomes" id="UP000317093"/>
    </source>
</evidence>
<keyword evidence="17" id="KW-1185">Reference proteome</keyword>
<dbReference type="InterPro" id="IPR017850">
    <property type="entry name" value="Alkaline_phosphatase_core_sf"/>
</dbReference>
<feature type="active site" description="Phosphoserine intermediate" evidence="9 11">
    <location>
        <position position="68"/>
    </location>
</feature>
<dbReference type="Pfam" id="PF01676">
    <property type="entry name" value="Metalloenzyme"/>
    <property type="match status" value="1"/>
</dbReference>
<evidence type="ECO:0000313" key="16">
    <source>
        <dbReference type="EMBL" id="QDU64935.1"/>
    </source>
</evidence>
<comment type="similarity">
    <text evidence="4 9">Belongs to the BPG-independent phosphoglycerate mutase family.</text>
</comment>
<organism evidence="16 17">
    <name type="scientific">Kolteria novifilia</name>
    <dbReference type="NCBI Taxonomy" id="2527975"/>
    <lineage>
        <taxon>Bacteria</taxon>
        <taxon>Pseudomonadati</taxon>
        <taxon>Planctomycetota</taxon>
        <taxon>Planctomycetia</taxon>
        <taxon>Kolteriales</taxon>
        <taxon>Kolteriaceae</taxon>
        <taxon>Kolteria</taxon>
    </lineage>
</organism>
<evidence type="ECO:0000256" key="12">
    <source>
        <dbReference type="PIRSR" id="PIRSR001492-2"/>
    </source>
</evidence>
<dbReference type="EMBL" id="CP036279">
    <property type="protein sequence ID" value="QDU64935.1"/>
    <property type="molecule type" value="Genomic_DNA"/>
</dbReference>
<protein>
    <recommendedName>
        <fullName evidence="9 10">2,3-bisphosphoglycerate-independent phosphoglycerate mutase</fullName>
        <shortName evidence="9">BPG-independent PGAM</shortName>
        <shortName evidence="9">Phosphoglyceromutase</shortName>
        <shortName evidence="9">iPGM</shortName>
        <ecNumber evidence="9 10">5.4.2.12</ecNumber>
    </recommendedName>
</protein>
<keyword evidence="7 9" id="KW-0464">Manganese</keyword>
<feature type="domain" description="BPG-independent PGAM N-terminal" evidence="15">
    <location>
        <begin position="90"/>
        <end position="323"/>
    </location>
</feature>
<dbReference type="PANTHER" id="PTHR31637:SF0">
    <property type="entry name" value="2,3-BISPHOSPHOGLYCERATE-INDEPENDENT PHOSPHOGLYCERATE MUTASE"/>
    <property type="match status" value="1"/>
</dbReference>
<dbReference type="SUPFAM" id="SSF64158">
    <property type="entry name" value="2,3-Bisphosphoglycerate-independent phosphoglycerate mutase, substrate-binding domain"/>
    <property type="match status" value="1"/>
</dbReference>
<accession>A0A518BD91</accession>
<comment type="subunit">
    <text evidence="9">Monomer.</text>
</comment>
<feature type="binding site" evidence="9 13">
    <location>
        <position position="68"/>
    </location>
    <ligand>
        <name>Mn(2+)</name>
        <dbReference type="ChEBI" id="CHEBI:29035"/>
        <label>2</label>
    </ligand>
</feature>
<dbReference type="Proteomes" id="UP000317093">
    <property type="component" value="Chromosome"/>
</dbReference>